<dbReference type="GO" id="GO:0016020">
    <property type="term" value="C:membrane"/>
    <property type="evidence" value="ECO:0007669"/>
    <property type="project" value="TreeGrafter"/>
</dbReference>
<accession>G6FPK0</accession>
<evidence type="ECO:0000313" key="2">
    <source>
        <dbReference type="Proteomes" id="UP000004344"/>
    </source>
</evidence>
<keyword evidence="2" id="KW-1185">Reference proteome</keyword>
<evidence type="ECO:0000313" key="1">
    <source>
        <dbReference type="EMBL" id="EHC18800.1"/>
    </source>
</evidence>
<dbReference type="Gene3D" id="3.40.228.10">
    <property type="entry name" value="Dimethylsulfoxide Reductase, domain 2"/>
    <property type="match status" value="1"/>
</dbReference>
<protein>
    <submittedName>
        <fullName evidence="1">Oxidoreductase alpha (Molybdopterin) subunit</fullName>
    </submittedName>
</protein>
<proteinExistence type="predicted"/>
<dbReference type="InterPro" id="IPR050123">
    <property type="entry name" value="Prok_molybdopt-oxidoreductase"/>
</dbReference>
<dbReference type="SUPFAM" id="SSF53706">
    <property type="entry name" value="Formate dehydrogenase/DMSO reductase, domains 1-3"/>
    <property type="match status" value="1"/>
</dbReference>
<dbReference type="PATRIC" id="fig|741277.3.peg.920"/>
<dbReference type="PANTHER" id="PTHR43105:SF4">
    <property type="entry name" value="PROTEIN YDEP"/>
    <property type="match status" value="1"/>
</dbReference>
<reference evidence="1 2" key="1">
    <citation type="submission" date="2011-09" db="EMBL/GenBank/DDBJ databases">
        <title>The draft genome of Fischerella sp. JSC-11.</title>
        <authorList>
            <consortium name="US DOE Joint Genome Institute (JGI-PGF)"/>
            <person name="Lucas S."/>
            <person name="Han J."/>
            <person name="Lapidus A."/>
            <person name="Cheng J.-F."/>
            <person name="Goodwin L."/>
            <person name="Pitluck S."/>
            <person name="Peters L."/>
            <person name="Land M.L."/>
            <person name="Hauser L."/>
            <person name="Sarkisova S."/>
            <person name="Bryant D.A."/>
            <person name="Brown I."/>
            <person name="Woyke T.J."/>
        </authorList>
    </citation>
    <scope>NUCLEOTIDE SEQUENCE [LARGE SCALE GENOMIC DNA]</scope>
    <source>
        <strain evidence="1 2">JSC-11</strain>
    </source>
</reference>
<dbReference type="EMBL" id="AGIZ01000002">
    <property type="protein sequence ID" value="EHC18800.1"/>
    <property type="molecule type" value="Genomic_DNA"/>
</dbReference>
<sequence length="183" mass="20549">MGATTCSYKDWVGTDLLVFIGSNVANNQPVTVKYLHYAKKAGTKIVVINTYREPGMERYWVPSIPESALFGTKFAEDFFLVNVGGDIAFLNGVIKHMIANSWVDESFISRYTTGFTELEAILAHQSWEELEKLSGSTREQMYAFAKIVGEAQKAVFVWSMGILIVWYKNAKMLLLVHSGKQCS</sequence>
<name>G6FPK0_9CYAN</name>
<comment type="caution">
    <text evidence="1">The sequence shown here is derived from an EMBL/GenBank/DDBJ whole genome shotgun (WGS) entry which is preliminary data.</text>
</comment>
<organism evidence="1 2">
    <name type="scientific">Fischerella thermalis JSC-11</name>
    <dbReference type="NCBI Taxonomy" id="741277"/>
    <lineage>
        <taxon>Bacteria</taxon>
        <taxon>Bacillati</taxon>
        <taxon>Cyanobacteriota</taxon>
        <taxon>Cyanophyceae</taxon>
        <taxon>Nostocales</taxon>
        <taxon>Hapalosiphonaceae</taxon>
        <taxon>Fischerella</taxon>
    </lineage>
</organism>
<dbReference type="AlphaFoldDB" id="G6FPK0"/>
<dbReference type="Proteomes" id="UP000004344">
    <property type="component" value="Unassembled WGS sequence"/>
</dbReference>
<dbReference type="PANTHER" id="PTHR43105">
    <property type="entry name" value="RESPIRATORY NITRATE REDUCTASE"/>
    <property type="match status" value="1"/>
</dbReference>
<gene>
    <name evidence="1" type="ORF">FJSC11DRAFT_0780</name>
</gene>